<dbReference type="PRINTS" id="PR00260">
    <property type="entry name" value="CHEMTRNSDUCR"/>
</dbReference>
<dbReference type="RefSeq" id="WP_124694369.1">
    <property type="nucleotide sequence ID" value="NZ_JBHUFE010000016.1"/>
</dbReference>
<keyword evidence="2" id="KW-1003">Cell membrane</keyword>
<dbReference type="SMART" id="SM00283">
    <property type="entry name" value="MA"/>
    <property type="match status" value="1"/>
</dbReference>
<comment type="similarity">
    <text evidence="5">Belongs to the methyl-accepting chemotaxis (MCP) protein family.</text>
</comment>
<feature type="domain" description="Methyl-accepting transducer" evidence="9">
    <location>
        <begin position="314"/>
        <end position="550"/>
    </location>
</feature>
<evidence type="ECO:0000256" key="7">
    <source>
        <dbReference type="SAM" id="MobiDB-lite"/>
    </source>
</evidence>
<organism evidence="11 12">
    <name type="scientific">Paenibacillus rhizophilus</name>
    <dbReference type="NCBI Taxonomy" id="1850366"/>
    <lineage>
        <taxon>Bacteria</taxon>
        <taxon>Bacillati</taxon>
        <taxon>Bacillota</taxon>
        <taxon>Bacilli</taxon>
        <taxon>Bacillales</taxon>
        <taxon>Paenibacillaceae</taxon>
        <taxon>Paenibacillus</taxon>
    </lineage>
</organism>
<dbReference type="InterPro" id="IPR003660">
    <property type="entry name" value="HAMP_dom"/>
</dbReference>
<keyword evidence="12" id="KW-1185">Reference proteome</keyword>
<protein>
    <submittedName>
        <fullName evidence="11">Methyl-accepting chemotaxis protein</fullName>
    </submittedName>
</protein>
<dbReference type="Gene3D" id="6.10.340.10">
    <property type="match status" value="1"/>
</dbReference>
<dbReference type="Gene3D" id="1.10.287.950">
    <property type="entry name" value="Methyl-accepting chemotaxis protein"/>
    <property type="match status" value="1"/>
</dbReference>
<dbReference type="InterPro" id="IPR004089">
    <property type="entry name" value="MCPsignal_dom"/>
</dbReference>
<comment type="subcellular location">
    <subcellularLocation>
        <location evidence="1">Cell membrane</location>
    </subcellularLocation>
</comment>
<accession>A0A3N9PBW1</accession>
<evidence type="ECO:0000256" key="4">
    <source>
        <dbReference type="ARBA" id="ARBA00023224"/>
    </source>
</evidence>
<feature type="transmembrane region" description="Helical" evidence="8">
    <location>
        <begin position="223"/>
        <end position="242"/>
    </location>
</feature>
<keyword evidence="3 8" id="KW-0472">Membrane</keyword>
<evidence type="ECO:0000256" key="5">
    <source>
        <dbReference type="ARBA" id="ARBA00029447"/>
    </source>
</evidence>
<dbReference type="EMBL" id="RQPI01000001">
    <property type="protein sequence ID" value="RQW13728.1"/>
    <property type="molecule type" value="Genomic_DNA"/>
</dbReference>
<evidence type="ECO:0000259" key="10">
    <source>
        <dbReference type="PROSITE" id="PS50885"/>
    </source>
</evidence>
<proteinExistence type="inferred from homology"/>
<keyword evidence="4 6" id="KW-0807">Transducer</keyword>
<dbReference type="SUPFAM" id="SSF58104">
    <property type="entry name" value="Methyl-accepting chemotaxis protein (MCP) signaling domain"/>
    <property type="match status" value="1"/>
</dbReference>
<feature type="domain" description="HAMP" evidence="10">
    <location>
        <begin position="243"/>
        <end position="295"/>
    </location>
</feature>
<dbReference type="Pfam" id="PF00015">
    <property type="entry name" value="MCPsignal"/>
    <property type="match status" value="1"/>
</dbReference>
<dbReference type="SMART" id="SM00304">
    <property type="entry name" value="HAMP"/>
    <property type="match status" value="1"/>
</dbReference>
<dbReference type="PANTHER" id="PTHR32089">
    <property type="entry name" value="METHYL-ACCEPTING CHEMOTAXIS PROTEIN MCPB"/>
    <property type="match status" value="1"/>
</dbReference>
<reference evidence="11 12" key="1">
    <citation type="submission" date="2018-11" db="EMBL/GenBank/DDBJ databases">
        <title>Genome sequence of strain 7197.</title>
        <authorList>
            <person name="Gao J."/>
            <person name="Sun J."/>
        </authorList>
    </citation>
    <scope>NUCLEOTIDE SEQUENCE [LARGE SCALE GENOMIC DNA]</scope>
    <source>
        <strain evidence="11 12">7197</strain>
    </source>
</reference>
<dbReference type="Pfam" id="PF00672">
    <property type="entry name" value="HAMP"/>
    <property type="match status" value="1"/>
</dbReference>
<dbReference type="GO" id="GO:0007165">
    <property type="term" value="P:signal transduction"/>
    <property type="evidence" value="ECO:0007669"/>
    <property type="project" value="UniProtKB-KW"/>
</dbReference>
<dbReference type="GO" id="GO:0005886">
    <property type="term" value="C:plasma membrane"/>
    <property type="evidence" value="ECO:0007669"/>
    <property type="project" value="UniProtKB-SubCell"/>
</dbReference>
<keyword evidence="8" id="KW-0812">Transmembrane</keyword>
<evidence type="ECO:0000313" key="12">
    <source>
        <dbReference type="Proteomes" id="UP000282529"/>
    </source>
</evidence>
<dbReference type="CDD" id="cd06225">
    <property type="entry name" value="HAMP"/>
    <property type="match status" value="1"/>
</dbReference>
<evidence type="ECO:0000256" key="8">
    <source>
        <dbReference type="SAM" id="Phobius"/>
    </source>
</evidence>
<evidence type="ECO:0000256" key="2">
    <source>
        <dbReference type="ARBA" id="ARBA00022475"/>
    </source>
</evidence>
<dbReference type="GO" id="GO:0004888">
    <property type="term" value="F:transmembrane signaling receptor activity"/>
    <property type="evidence" value="ECO:0007669"/>
    <property type="project" value="InterPro"/>
</dbReference>
<dbReference type="GO" id="GO:0006935">
    <property type="term" value="P:chemotaxis"/>
    <property type="evidence" value="ECO:0007669"/>
    <property type="project" value="InterPro"/>
</dbReference>
<dbReference type="OrthoDB" id="369835at2"/>
<dbReference type="PROSITE" id="PS50111">
    <property type="entry name" value="CHEMOTAXIS_TRANSDUC_2"/>
    <property type="match status" value="1"/>
</dbReference>
<dbReference type="CDD" id="cd11386">
    <property type="entry name" value="MCP_signal"/>
    <property type="match status" value="1"/>
</dbReference>
<evidence type="ECO:0000256" key="6">
    <source>
        <dbReference type="PROSITE-ProRule" id="PRU00284"/>
    </source>
</evidence>
<dbReference type="PANTHER" id="PTHR32089:SF112">
    <property type="entry name" value="LYSOZYME-LIKE PROTEIN-RELATED"/>
    <property type="match status" value="1"/>
</dbReference>
<gene>
    <name evidence="11" type="ORF">EH198_04850</name>
</gene>
<evidence type="ECO:0000259" key="9">
    <source>
        <dbReference type="PROSITE" id="PS50111"/>
    </source>
</evidence>
<dbReference type="Proteomes" id="UP000282529">
    <property type="component" value="Unassembled WGS sequence"/>
</dbReference>
<evidence type="ECO:0000313" key="11">
    <source>
        <dbReference type="EMBL" id="RQW13728.1"/>
    </source>
</evidence>
<name>A0A3N9PBW1_9BACL</name>
<sequence>MHFTNQTERSETFEVNTYFWIWKGRRRKVNSLLSRMVLFFSVLLLVSGSILGGTVYFSSVRLVEHSMGQQALSVAERAVKLIDPDKYAGIPAKAGGENAYYAELREKLNAFRENNGFKYLYTLGRTENGDKTSYVYMVDAAPADAAEDDFSPLGSVEDNDYPEMVKAFAGTAEYGDLSRDEYGATVSAYVPFYDREGRLLGIMGADLDATNVYESMAASRRMMLIAGAAILLASLALVYALARFLTTPLKRLAREMLRVGDGDLTVAVPVTRRDEIGRLASAFDSLVSGTRTVIEGIKEGSERLLSSSSEVSEHSKRTAAASTEISSRMQEAASGARTQAMQTVEMCRAMEELASGVQRIAESAAEAAELSASTTSAAQEGRLSVAGSVEQMNRITGMTEEMAAAARSLAVRSEEIGGISVFMSDIAGQTQLLALNAAIEAARAGEHGRGFAVVAEQVRKLADQSQISLESASRIAEEIRMGTAELAAIMEQGAAEARRGRTLVSEAGSAFGEIVAGIASVSDRLQEISSSSQEMSATSEELAASVGELEAISRAASEHFRSVAASSENQLGSMKEVSLESERISVMAAELRMLIGRFITL</sequence>
<keyword evidence="8" id="KW-1133">Transmembrane helix</keyword>
<feature type="transmembrane region" description="Helical" evidence="8">
    <location>
        <begin position="36"/>
        <end position="57"/>
    </location>
</feature>
<evidence type="ECO:0000256" key="1">
    <source>
        <dbReference type="ARBA" id="ARBA00004236"/>
    </source>
</evidence>
<dbReference type="AlphaFoldDB" id="A0A3N9PBW1"/>
<comment type="caution">
    <text evidence="11">The sequence shown here is derived from an EMBL/GenBank/DDBJ whole genome shotgun (WGS) entry which is preliminary data.</text>
</comment>
<dbReference type="PROSITE" id="PS50885">
    <property type="entry name" value="HAMP"/>
    <property type="match status" value="1"/>
</dbReference>
<feature type="region of interest" description="Disordered" evidence="7">
    <location>
        <begin position="304"/>
        <end position="327"/>
    </location>
</feature>
<evidence type="ECO:0000256" key="3">
    <source>
        <dbReference type="ARBA" id="ARBA00023136"/>
    </source>
</evidence>
<dbReference type="InterPro" id="IPR004090">
    <property type="entry name" value="Chemotax_Me-accpt_rcpt"/>
</dbReference>